<accession>A0ABR2Y7D6</accession>
<feature type="transmembrane region" description="Helical" evidence="2">
    <location>
        <begin position="220"/>
        <end position="243"/>
    </location>
</feature>
<reference evidence="3 4" key="1">
    <citation type="submission" date="2024-02" db="EMBL/GenBank/DDBJ databases">
        <title>First draft genome assembly of two strains of Seiridium cardinale.</title>
        <authorList>
            <person name="Emiliani G."/>
            <person name="Scali E."/>
        </authorList>
    </citation>
    <scope>NUCLEOTIDE SEQUENCE [LARGE SCALE GENOMIC DNA]</scope>
    <source>
        <strain evidence="3 4">BM-138-000479</strain>
    </source>
</reference>
<keyword evidence="4" id="KW-1185">Reference proteome</keyword>
<evidence type="ECO:0000256" key="1">
    <source>
        <dbReference type="SAM" id="MobiDB-lite"/>
    </source>
</evidence>
<dbReference type="EMBL" id="JARVKM010000002">
    <property type="protein sequence ID" value="KAK9782641.1"/>
    <property type="molecule type" value="Genomic_DNA"/>
</dbReference>
<organism evidence="3 4">
    <name type="scientific">Seiridium cardinale</name>
    <dbReference type="NCBI Taxonomy" id="138064"/>
    <lineage>
        <taxon>Eukaryota</taxon>
        <taxon>Fungi</taxon>
        <taxon>Dikarya</taxon>
        <taxon>Ascomycota</taxon>
        <taxon>Pezizomycotina</taxon>
        <taxon>Sordariomycetes</taxon>
        <taxon>Xylariomycetidae</taxon>
        <taxon>Amphisphaeriales</taxon>
        <taxon>Sporocadaceae</taxon>
        <taxon>Seiridium</taxon>
    </lineage>
</organism>
<sequence>MSVNPNLSNGTCYYAENAETKGGFIPCGNSALGHWPCCYRGDSCLSFQDANACFDNPTGNTYFAGCTDSSFTDRACPQKSPLFDDQEWVAIQQCHTDTGSGNATWGGCKVSADSTELEVLPHSSCDPYCSSGIYSGSTSLPAYAALPNIAGGTISWEGGFNPTLVYTPATTTAERSAAERTTTSTETYRSATITQPPSTSSAVAAMPVAADEGLSLGAKIGIGVGAAGAVLLVIAIILLSLLIRRRRKRTEAYEYEPPLEQDQPVAATPYQPASKPWLNGNTSKPYVGFKSELPANERPVVSELPAY</sequence>
<evidence type="ECO:0000256" key="2">
    <source>
        <dbReference type="SAM" id="Phobius"/>
    </source>
</evidence>
<keyword evidence="2" id="KW-0812">Transmembrane</keyword>
<keyword evidence="2" id="KW-0472">Membrane</keyword>
<gene>
    <name evidence="3" type="ORF">SCAR479_00984</name>
</gene>
<protein>
    <submittedName>
        <fullName evidence="3">Uncharacterized protein</fullName>
    </submittedName>
</protein>
<feature type="region of interest" description="Disordered" evidence="1">
    <location>
        <begin position="172"/>
        <end position="198"/>
    </location>
</feature>
<proteinExistence type="predicted"/>
<comment type="caution">
    <text evidence="3">The sequence shown here is derived from an EMBL/GenBank/DDBJ whole genome shotgun (WGS) entry which is preliminary data.</text>
</comment>
<dbReference type="Proteomes" id="UP001465668">
    <property type="component" value="Unassembled WGS sequence"/>
</dbReference>
<name>A0ABR2Y7D6_9PEZI</name>
<feature type="compositionally biased region" description="Low complexity" evidence="1">
    <location>
        <begin position="172"/>
        <end position="194"/>
    </location>
</feature>
<keyword evidence="2" id="KW-1133">Transmembrane helix</keyword>
<evidence type="ECO:0000313" key="4">
    <source>
        <dbReference type="Proteomes" id="UP001465668"/>
    </source>
</evidence>
<evidence type="ECO:0000313" key="3">
    <source>
        <dbReference type="EMBL" id="KAK9782641.1"/>
    </source>
</evidence>